<evidence type="ECO:0000256" key="5">
    <source>
        <dbReference type="SAM" id="SignalP"/>
    </source>
</evidence>
<dbReference type="GO" id="GO:0009897">
    <property type="term" value="C:external side of plasma membrane"/>
    <property type="evidence" value="ECO:0007669"/>
    <property type="project" value="TreeGrafter"/>
</dbReference>
<organism evidence="7 8">
    <name type="scientific">Mus spicilegus</name>
    <name type="common">Mound-building mouse</name>
    <dbReference type="NCBI Taxonomy" id="10103"/>
    <lineage>
        <taxon>Eukaryota</taxon>
        <taxon>Metazoa</taxon>
        <taxon>Chordata</taxon>
        <taxon>Craniata</taxon>
        <taxon>Vertebrata</taxon>
        <taxon>Euteleostomi</taxon>
        <taxon>Mammalia</taxon>
        <taxon>Eutheria</taxon>
        <taxon>Euarchontoglires</taxon>
        <taxon>Glires</taxon>
        <taxon>Rodentia</taxon>
        <taxon>Myomorpha</taxon>
        <taxon>Muroidea</taxon>
        <taxon>Muridae</taxon>
        <taxon>Murinae</taxon>
        <taxon>Mus</taxon>
        <taxon>Mus</taxon>
    </lineage>
</organism>
<dbReference type="Ensembl" id="ENSMSIT00000025965.1">
    <property type="protein sequence ID" value="ENSMSIP00000020568.1"/>
    <property type="gene ID" value="ENSMSIG00000017468.1"/>
</dbReference>
<proteinExistence type="inferred from homology"/>
<dbReference type="InterPro" id="IPR037055">
    <property type="entry name" value="MHC_I-like_Ag-recog_sf"/>
</dbReference>
<dbReference type="GO" id="GO:0042605">
    <property type="term" value="F:peptide antigen binding"/>
    <property type="evidence" value="ECO:0007669"/>
    <property type="project" value="TreeGrafter"/>
</dbReference>
<dbReference type="GO" id="GO:0005102">
    <property type="term" value="F:signaling receptor binding"/>
    <property type="evidence" value="ECO:0007669"/>
    <property type="project" value="TreeGrafter"/>
</dbReference>
<dbReference type="GO" id="GO:0005615">
    <property type="term" value="C:extracellular space"/>
    <property type="evidence" value="ECO:0007669"/>
    <property type="project" value="TreeGrafter"/>
</dbReference>
<keyword evidence="2" id="KW-0325">Glycoprotein</keyword>
<dbReference type="GO" id="GO:0001916">
    <property type="term" value="P:positive regulation of T cell mediated cytotoxicity"/>
    <property type="evidence" value="ECO:0007669"/>
    <property type="project" value="TreeGrafter"/>
</dbReference>
<dbReference type="GO" id="GO:0006955">
    <property type="term" value="P:immune response"/>
    <property type="evidence" value="ECO:0007669"/>
    <property type="project" value="TreeGrafter"/>
</dbReference>
<evidence type="ECO:0000256" key="2">
    <source>
        <dbReference type="ARBA" id="ARBA00023180"/>
    </source>
</evidence>
<dbReference type="InterPro" id="IPR011161">
    <property type="entry name" value="MHC_I-like_Ag-recog"/>
</dbReference>
<evidence type="ECO:0000256" key="1">
    <source>
        <dbReference type="ARBA" id="ARBA00006909"/>
    </source>
</evidence>
<dbReference type="Gene3D" id="3.30.500.10">
    <property type="entry name" value="MHC class I-like antigen recognition-like"/>
    <property type="match status" value="1"/>
</dbReference>
<accession>A0A8C6HHP4</accession>
<keyword evidence="4" id="KW-0812">Transmembrane</keyword>
<reference evidence="7" key="2">
    <citation type="submission" date="2025-09" db="UniProtKB">
        <authorList>
            <consortium name="Ensembl"/>
        </authorList>
    </citation>
    <scope>IDENTIFICATION</scope>
</reference>
<dbReference type="GO" id="GO:0002486">
    <property type="term" value="P:antigen processing and presentation of endogenous peptide antigen via MHC class I via ER pathway, TAP-independent"/>
    <property type="evidence" value="ECO:0007669"/>
    <property type="project" value="TreeGrafter"/>
</dbReference>
<feature type="signal peptide" evidence="5">
    <location>
        <begin position="1"/>
        <end position="19"/>
    </location>
</feature>
<feature type="chain" id="PRO_5034612516" description="MHC class I-like antigen recognition-like domain-containing protein" evidence="5">
    <location>
        <begin position="20"/>
        <end position="230"/>
    </location>
</feature>
<keyword evidence="8" id="KW-1185">Reference proteome</keyword>
<dbReference type="AlphaFoldDB" id="A0A8C6HHP4"/>
<evidence type="ECO:0000313" key="8">
    <source>
        <dbReference type="Proteomes" id="UP000694415"/>
    </source>
</evidence>
<evidence type="ECO:0000256" key="3">
    <source>
        <dbReference type="RuleBase" id="RU004439"/>
    </source>
</evidence>
<dbReference type="Proteomes" id="UP000694415">
    <property type="component" value="Unplaced"/>
</dbReference>
<dbReference type="PANTHER" id="PTHR16675">
    <property type="entry name" value="MHC CLASS I-RELATED"/>
    <property type="match status" value="1"/>
</dbReference>
<feature type="domain" description="MHC class I-like antigen recognition-like" evidence="6">
    <location>
        <begin position="77"/>
        <end position="182"/>
    </location>
</feature>
<keyword evidence="5" id="KW-0732">Signal</keyword>
<dbReference type="Pfam" id="PF00129">
    <property type="entry name" value="MHC_I"/>
    <property type="match status" value="1"/>
</dbReference>
<name>A0A8C6HHP4_MUSSI</name>
<reference evidence="7" key="1">
    <citation type="submission" date="2025-08" db="UniProtKB">
        <authorList>
            <consortium name="Ensembl"/>
        </authorList>
    </citation>
    <scope>IDENTIFICATION</scope>
</reference>
<dbReference type="InterPro" id="IPR050208">
    <property type="entry name" value="MHC_class-I_related"/>
</dbReference>
<evidence type="ECO:0000313" key="7">
    <source>
        <dbReference type="Ensembl" id="ENSMSIP00000020568.1"/>
    </source>
</evidence>
<dbReference type="SUPFAM" id="SSF54452">
    <property type="entry name" value="MHC antigen-recognition domain"/>
    <property type="match status" value="1"/>
</dbReference>
<dbReference type="InterPro" id="IPR011162">
    <property type="entry name" value="MHC_I/II-like_Ag-recog"/>
</dbReference>
<evidence type="ECO:0000259" key="6">
    <source>
        <dbReference type="Pfam" id="PF00129"/>
    </source>
</evidence>
<dbReference type="GeneTree" id="ENSGT01120000271828"/>
<sequence>MKTYVTKALLLLLVGLTSKDSLYLGAHFLGFYQALFTWPGLLEAQFVSVVDDTQFERFNNREDVQTYAVLDCFQQLRVLMNRRLKIYNYMGYCSGYHTTQRRNGCYVLFQGDFSHKFFEVAFNDHDFIRLNKDLMTWNPVGKFAEMGKKLWDSSGVPQVLQTYLLGSCVDLLYRELIYGKAFLLRKKPPEPTLLIMPIVIAVVLGALLMGVVIAFLIWNRRTRGKKGAGT</sequence>
<protein>
    <recommendedName>
        <fullName evidence="6">MHC class I-like antigen recognition-like domain-containing protein</fullName>
    </recommendedName>
</protein>
<keyword evidence="4" id="KW-0472">Membrane</keyword>
<evidence type="ECO:0000256" key="4">
    <source>
        <dbReference type="SAM" id="Phobius"/>
    </source>
</evidence>
<dbReference type="GO" id="GO:0002476">
    <property type="term" value="P:antigen processing and presentation of endogenous peptide antigen via MHC class Ib"/>
    <property type="evidence" value="ECO:0007669"/>
    <property type="project" value="TreeGrafter"/>
</dbReference>
<dbReference type="InterPro" id="IPR001039">
    <property type="entry name" value="MHC_I_a_a1/a2"/>
</dbReference>
<comment type="similarity">
    <text evidence="1 3">Belongs to the MHC class I family.</text>
</comment>
<keyword evidence="4" id="KW-1133">Transmembrane helix</keyword>
<feature type="transmembrane region" description="Helical" evidence="4">
    <location>
        <begin position="194"/>
        <end position="218"/>
    </location>
</feature>
<dbReference type="PANTHER" id="PTHR16675:SF280">
    <property type="entry name" value="RT1 CLASS I, LOCUS M1, GENE 4"/>
    <property type="match status" value="1"/>
</dbReference>
<dbReference type="PRINTS" id="PR01638">
    <property type="entry name" value="MHCCLASSI"/>
</dbReference>